<sequence length="177" mass="19762">MEKKSPKVFGITGWKNSGKTTLVSELVRWFCDHGIKVSTIKHAHCDFDIDRPGTDSFKHRQAGAQQVLLASSHRWALMNELRDQDEQELEDLLEKLDPVDLVLVEGFKMGDQPKIQVVRPSNNTERLSQEAQPIVAIASDQDISPADYGCSGPLLALDNINSIGLFITEYCQLTLKA</sequence>
<dbReference type="CDD" id="cd03116">
    <property type="entry name" value="MobB"/>
    <property type="match status" value="1"/>
</dbReference>
<dbReference type="AlphaFoldDB" id="A0A9E5JSW1"/>
<name>A0A9E5JSW1_9GAMM</name>
<dbReference type="Gene3D" id="3.40.50.300">
    <property type="entry name" value="P-loop containing nucleotide triphosphate hydrolases"/>
    <property type="match status" value="1"/>
</dbReference>
<dbReference type="InterPro" id="IPR004435">
    <property type="entry name" value="MobB_dom"/>
</dbReference>
<gene>
    <name evidence="2" type="primary">mobB</name>
    <name evidence="2" type="ORF">G8770_00480</name>
</gene>
<dbReference type="Proteomes" id="UP000787472">
    <property type="component" value="Unassembled WGS sequence"/>
</dbReference>
<dbReference type="GO" id="GO:0006777">
    <property type="term" value="P:Mo-molybdopterin cofactor biosynthetic process"/>
    <property type="evidence" value="ECO:0007669"/>
    <property type="project" value="InterPro"/>
</dbReference>
<dbReference type="EMBL" id="JAAONZ010000001">
    <property type="protein sequence ID" value="NHO64020.1"/>
    <property type="molecule type" value="Genomic_DNA"/>
</dbReference>
<dbReference type="InterPro" id="IPR052539">
    <property type="entry name" value="MGD_biosynthesis_adapter"/>
</dbReference>
<accession>A0A9E5JSW1</accession>
<evidence type="ECO:0000259" key="1">
    <source>
        <dbReference type="Pfam" id="PF03205"/>
    </source>
</evidence>
<evidence type="ECO:0000313" key="3">
    <source>
        <dbReference type="Proteomes" id="UP000787472"/>
    </source>
</evidence>
<proteinExistence type="predicted"/>
<dbReference type="Pfam" id="PF03205">
    <property type="entry name" value="MobB"/>
    <property type="match status" value="1"/>
</dbReference>
<dbReference type="RefSeq" id="WP_167180641.1">
    <property type="nucleotide sequence ID" value="NZ_JAAONZ010000001.1"/>
</dbReference>
<organism evidence="2 3">
    <name type="scientific">Pseudomaricurvus hydrocarbonicus</name>
    <dbReference type="NCBI Taxonomy" id="1470433"/>
    <lineage>
        <taxon>Bacteria</taxon>
        <taxon>Pseudomonadati</taxon>
        <taxon>Pseudomonadota</taxon>
        <taxon>Gammaproteobacteria</taxon>
        <taxon>Cellvibrionales</taxon>
        <taxon>Cellvibrionaceae</taxon>
        <taxon>Pseudomaricurvus</taxon>
    </lineage>
</organism>
<evidence type="ECO:0000313" key="2">
    <source>
        <dbReference type="EMBL" id="NHO64020.1"/>
    </source>
</evidence>
<dbReference type="NCBIfam" id="TIGR00176">
    <property type="entry name" value="mobB"/>
    <property type="match status" value="1"/>
</dbReference>
<reference evidence="2" key="1">
    <citation type="submission" date="2020-03" db="EMBL/GenBank/DDBJ databases">
        <authorList>
            <person name="Guo F."/>
        </authorList>
    </citation>
    <scope>NUCLEOTIDE SEQUENCE</scope>
    <source>
        <strain evidence="2">JCM 30134</strain>
    </source>
</reference>
<dbReference type="PANTHER" id="PTHR40072">
    <property type="entry name" value="MOLYBDOPTERIN-GUANINE DINUCLEOTIDE BIOSYNTHESIS ADAPTER PROTEIN-RELATED"/>
    <property type="match status" value="1"/>
</dbReference>
<dbReference type="GO" id="GO:0005525">
    <property type="term" value="F:GTP binding"/>
    <property type="evidence" value="ECO:0007669"/>
    <property type="project" value="InterPro"/>
</dbReference>
<dbReference type="SUPFAM" id="SSF52540">
    <property type="entry name" value="P-loop containing nucleoside triphosphate hydrolases"/>
    <property type="match status" value="1"/>
</dbReference>
<comment type="caution">
    <text evidence="2">The sequence shown here is derived from an EMBL/GenBank/DDBJ whole genome shotgun (WGS) entry which is preliminary data.</text>
</comment>
<feature type="domain" description="Molybdopterin-guanine dinucleotide biosynthesis protein B (MobB)" evidence="1">
    <location>
        <begin position="8"/>
        <end position="140"/>
    </location>
</feature>
<keyword evidence="3" id="KW-1185">Reference proteome</keyword>
<dbReference type="InterPro" id="IPR027417">
    <property type="entry name" value="P-loop_NTPase"/>
</dbReference>
<dbReference type="PANTHER" id="PTHR40072:SF1">
    <property type="entry name" value="MOLYBDOPTERIN-GUANINE DINUCLEOTIDE BIOSYNTHESIS ADAPTER PROTEIN"/>
    <property type="match status" value="1"/>
</dbReference>
<protein>
    <submittedName>
        <fullName evidence="2">Molybdopterin-guanine dinucleotide biosynthesis protein B</fullName>
    </submittedName>
</protein>